<dbReference type="InterPro" id="IPR006442">
    <property type="entry name" value="Antitoxin_Phd/YefM"/>
</dbReference>
<dbReference type="Pfam" id="PF02604">
    <property type="entry name" value="PhdYeFM_antitox"/>
    <property type="match status" value="1"/>
</dbReference>
<accession>A0A1G1V558</accession>
<dbReference type="EMBL" id="MHBZ01000033">
    <property type="protein sequence ID" value="OGY10501.1"/>
    <property type="molecule type" value="Genomic_DNA"/>
</dbReference>
<evidence type="ECO:0000313" key="4">
    <source>
        <dbReference type="Proteomes" id="UP000178319"/>
    </source>
</evidence>
<gene>
    <name evidence="3" type="ORF">A3D26_00170</name>
</gene>
<protein>
    <recommendedName>
        <fullName evidence="2">Antitoxin</fullName>
    </recommendedName>
</protein>
<dbReference type="Gene3D" id="3.40.1620.10">
    <property type="entry name" value="YefM-like domain"/>
    <property type="match status" value="1"/>
</dbReference>
<dbReference type="InterPro" id="IPR036165">
    <property type="entry name" value="YefM-like_sf"/>
</dbReference>
<dbReference type="Proteomes" id="UP000178319">
    <property type="component" value="Unassembled WGS sequence"/>
</dbReference>
<dbReference type="AlphaFoldDB" id="A0A1G1V558"/>
<dbReference type="SUPFAM" id="SSF143120">
    <property type="entry name" value="YefM-like"/>
    <property type="match status" value="1"/>
</dbReference>
<comment type="function">
    <text evidence="2">Antitoxin component of a type II toxin-antitoxin (TA) system.</text>
</comment>
<name>A0A1G1V558_9BACT</name>
<evidence type="ECO:0000313" key="3">
    <source>
        <dbReference type="EMBL" id="OGY10501.1"/>
    </source>
</evidence>
<evidence type="ECO:0000256" key="2">
    <source>
        <dbReference type="RuleBase" id="RU362080"/>
    </source>
</evidence>
<dbReference type="STRING" id="1797516.A3D26_00170"/>
<organism evidence="3 4">
    <name type="scientific">Candidatus Blackburnbacteria bacterium RIFCSPHIGHO2_02_FULL_44_20</name>
    <dbReference type="NCBI Taxonomy" id="1797516"/>
    <lineage>
        <taxon>Bacteria</taxon>
        <taxon>Candidatus Blackburniibacteriota</taxon>
    </lineage>
</organism>
<evidence type="ECO:0000256" key="1">
    <source>
        <dbReference type="ARBA" id="ARBA00009981"/>
    </source>
</evidence>
<comment type="similarity">
    <text evidence="1 2">Belongs to the phD/YefM antitoxin family.</text>
</comment>
<comment type="caution">
    <text evidence="3">The sequence shown here is derived from an EMBL/GenBank/DDBJ whole genome shotgun (WGS) entry which is preliminary data.</text>
</comment>
<sequence>MLQTISKSQFKAKALEYLRQVEKKKKPLVITHEGEPVVQIVPYKSTLKKRDQEILESLRGSVLRYDNPNEPVGLEDWEALK</sequence>
<reference evidence="3 4" key="1">
    <citation type="journal article" date="2016" name="Nat. Commun.">
        <title>Thousands of microbial genomes shed light on interconnected biogeochemical processes in an aquifer system.</title>
        <authorList>
            <person name="Anantharaman K."/>
            <person name="Brown C.T."/>
            <person name="Hug L.A."/>
            <person name="Sharon I."/>
            <person name="Castelle C.J."/>
            <person name="Probst A.J."/>
            <person name="Thomas B.C."/>
            <person name="Singh A."/>
            <person name="Wilkins M.J."/>
            <person name="Karaoz U."/>
            <person name="Brodie E.L."/>
            <person name="Williams K.H."/>
            <person name="Hubbard S.S."/>
            <person name="Banfield J.F."/>
        </authorList>
    </citation>
    <scope>NUCLEOTIDE SEQUENCE [LARGE SCALE GENOMIC DNA]</scope>
</reference>
<dbReference type="NCBIfam" id="TIGR01552">
    <property type="entry name" value="phd_fam"/>
    <property type="match status" value="1"/>
</dbReference>
<proteinExistence type="inferred from homology"/>